<protein>
    <recommendedName>
        <fullName evidence="3">3-carboxymuconate cyclase</fullName>
    </recommendedName>
</protein>
<dbReference type="InParanoid" id="W4KD82"/>
<dbReference type="SUPFAM" id="SSF75011">
    <property type="entry name" value="3-carboxy-cis,cis-mucoante lactonizing enzyme"/>
    <property type="match status" value="1"/>
</dbReference>
<dbReference type="STRING" id="747525.W4KD82"/>
<accession>W4KD82</accession>
<evidence type="ECO:0000313" key="1">
    <source>
        <dbReference type="EMBL" id="ETW83046.1"/>
    </source>
</evidence>
<sequence length="321" mass="32890">GSNTLSVFKINPTNPSQITQIGTPVSSEGEFPVSLAINKDGNQVCALNGGAVNTVNCYKVDQKLGLVAMSNTLRSLGLNQTTPATGPAGTVSHIVFSEDGKSLVASVKGVPPTPGFLAVFDVNTDGTLSAKATQIAPQKGGLLPFSMTVIPGKNAILATDAGVGFDIFDMSNIKAASSNGTKSSVVPIAGQGATCWSSFSKKTGNFYLTDIITAQVTEVNVDNNLKGTIVKQYPQGNGTATIDNDIATVGSNDFMYVLQPNSTSVAVLSLNAPGQAKNIQKLDIAGPASKVGLSISECPALDPAAPPSLTSAVCFLLLRQG</sequence>
<evidence type="ECO:0000313" key="2">
    <source>
        <dbReference type="Proteomes" id="UP000030671"/>
    </source>
</evidence>
<proteinExistence type="predicted"/>
<evidence type="ECO:0008006" key="3">
    <source>
        <dbReference type="Google" id="ProtNLM"/>
    </source>
</evidence>
<dbReference type="InterPro" id="IPR015943">
    <property type="entry name" value="WD40/YVTN_repeat-like_dom_sf"/>
</dbReference>
<dbReference type="AlphaFoldDB" id="W4KD82"/>
<dbReference type="EMBL" id="KI925457">
    <property type="protein sequence ID" value="ETW83046.1"/>
    <property type="molecule type" value="Genomic_DNA"/>
</dbReference>
<dbReference type="RefSeq" id="XP_009545331.1">
    <property type="nucleotide sequence ID" value="XM_009547036.1"/>
</dbReference>
<dbReference type="Proteomes" id="UP000030671">
    <property type="component" value="Unassembled WGS sequence"/>
</dbReference>
<reference evidence="1 2" key="1">
    <citation type="journal article" date="2012" name="New Phytol.">
        <title>Insight into trade-off between wood decay and parasitism from the genome of a fungal forest pathogen.</title>
        <authorList>
            <person name="Olson A."/>
            <person name="Aerts A."/>
            <person name="Asiegbu F."/>
            <person name="Belbahri L."/>
            <person name="Bouzid O."/>
            <person name="Broberg A."/>
            <person name="Canback B."/>
            <person name="Coutinho P.M."/>
            <person name="Cullen D."/>
            <person name="Dalman K."/>
            <person name="Deflorio G."/>
            <person name="van Diepen L.T."/>
            <person name="Dunand C."/>
            <person name="Duplessis S."/>
            <person name="Durling M."/>
            <person name="Gonthier P."/>
            <person name="Grimwood J."/>
            <person name="Fossdal C.G."/>
            <person name="Hansson D."/>
            <person name="Henrissat B."/>
            <person name="Hietala A."/>
            <person name="Himmelstrand K."/>
            <person name="Hoffmeister D."/>
            <person name="Hogberg N."/>
            <person name="James T.Y."/>
            <person name="Karlsson M."/>
            <person name="Kohler A."/>
            <person name="Kues U."/>
            <person name="Lee Y.H."/>
            <person name="Lin Y.C."/>
            <person name="Lind M."/>
            <person name="Lindquist E."/>
            <person name="Lombard V."/>
            <person name="Lucas S."/>
            <person name="Lunden K."/>
            <person name="Morin E."/>
            <person name="Murat C."/>
            <person name="Park J."/>
            <person name="Raffaello T."/>
            <person name="Rouze P."/>
            <person name="Salamov A."/>
            <person name="Schmutz J."/>
            <person name="Solheim H."/>
            <person name="Stahlberg J."/>
            <person name="Velez H."/>
            <person name="de Vries R.P."/>
            <person name="Wiebenga A."/>
            <person name="Woodward S."/>
            <person name="Yakovlev I."/>
            <person name="Garbelotto M."/>
            <person name="Martin F."/>
            <person name="Grigoriev I.V."/>
            <person name="Stenlid J."/>
        </authorList>
    </citation>
    <scope>NUCLEOTIDE SEQUENCE [LARGE SCALE GENOMIC DNA]</scope>
    <source>
        <strain evidence="1 2">TC 32-1</strain>
    </source>
</reference>
<gene>
    <name evidence="1" type="ORF">HETIRDRAFT_315222</name>
</gene>
<dbReference type="KEGG" id="hir:HETIRDRAFT_315222"/>
<organism evidence="1 2">
    <name type="scientific">Heterobasidion irregulare (strain TC 32-1)</name>
    <dbReference type="NCBI Taxonomy" id="747525"/>
    <lineage>
        <taxon>Eukaryota</taxon>
        <taxon>Fungi</taxon>
        <taxon>Dikarya</taxon>
        <taxon>Basidiomycota</taxon>
        <taxon>Agaricomycotina</taxon>
        <taxon>Agaricomycetes</taxon>
        <taxon>Russulales</taxon>
        <taxon>Bondarzewiaceae</taxon>
        <taxon>Heterobasidion</taxon>
        <taxon>Heterobasidion annosum species complex</taxon>
    </lineage>
</organism>
<feature type="non-terminal residue" evidence="1">
    <location>
        <position position="1"/>
    </location>
</feature>
<keyword evidence="2" id="KW-1185">Reference proteome</keyword>
<dbReference type="Gene3D" id="2.130.10.10">
    <property type="entry name" value="YVTN repeat-like/Quinoprotein amine dehydrogenase"/>
    <property type="match status" value="1"/>
</dbReference>
<name>W4KD82_HETIT</name>
<dbReference type="GeneID" id="20670200"/>
<dbReference type="eggNOG" id="ENOG502S2T1">
    <property type="taxonomic scope" value="Eukaryota"/>
</dbReference>
<dbReference type="OrthoDB" id="10006285at2759"/>
<dbReference type="HOGENOM" id="CLU_037887_0_0_1"/>